<organism evidence="3 4">
    <name type="scientific">Lachnobacterium bovis DSM 14045</name>
    <dbReference type="NCBI Taxonomy" id="1122142"/>
    <lineage>
        <taxon>Bacteria</taxon>
        <taxon>Bacillati</taxon>
        <taxon>Bacillota</taxon>
        <taxon>Clostridia</taxon>
        <taxon>Lachnospirales</taxon>
        <taxon>Lachnospiraceae</taxon>
        <taxon>Lachnobacterium</taxon>
    </lineage>
</organism>
<sequence>MGSGIIAKIKHIKDGSMNRSGVKNMSTSLAYIMNKEKCDMKLSNITEGQVVREVNYVLNDIKTVEGLYIGCRQISDIKFAVEEMMQVKEFYGKTGGRVALHLIISLNEEESGIENAGNLMNLADDLMNELLPENQAVYAVHTNTDNLHIHVLINTVGLDGRKIHMDNDYLTLKLHPAVNKLARRYGFTPNIEWERELEAEKLSIVERKIKLRNLIDHAIENSTDLDMCVQYLRESGCVVNIGQYMSLRTAEMSKAMRSYNLGNNYTLDAIKERISNRLEPFELAEVKNHVSTITGRDVVSYTPNVIKKYKDMTEKEKREAIHMLKLGRNPWLTKIHGNFAMRQASEEMARLSLVHEIVTTYSTTNNPEAAKREIVERKKELGTEIKSVKKLLSKYKPQIAIYKEMQLITKKAYLYEFADLKEYQLEYERYQELEKRLEDGYGKTIAEVAEYAEDLNNQLIYAQAQVKELSNQYKAILSFQGRGNEEERNDEINLFTAIGHSEAKNEAFLYNLLKTRQVYLTSKDNKECYIRVLTLPAVINGRNSVSTTVTVMSKAGVELEEFSSEEMTAKEFNQRIKDIRRDYGVRSCIVNDNENAAKNELNKESKKKVR</sequence>
<gene>
    <name evidence="3" type="ORF">SAMN02910414_01591</name>
</gene>
<accession>A0A1H3JZA8</accession>
<feature type="domain" description="MobA/VirD2-like nuclease" evidence="2">
    <location>
        <begin position="56"/>
        <end position="186"/>
    </location>
</feature>
<dbReference type="Proteomes" id="UP000183918">
    <property type="component" value="Unassembled WGS sequence"/>
</dbReference>
<dbReference type="OrthoDB" id="9762440at2"/>
<dbReference type="STRING" id="1122142.SAMN02910414_01591"/>
<protein>
    <submittedName>
        <fullName evidence="3">Relaxase/Mobilisation nuclease domain-containing protein</fullName>
    </submittedName>
</protein>
<reference evidence="3 4" key="1">
    <citation type="submission" date="2016-10" db="EMBL/GenBank/DDBJ databases">
        <authorList>
            <person name="de Groot N.N."/>
        </authorList>
    </citation>
    <scope>NUCLEOTIDE SEQUENCE [LARGE SCALE GENOMIC DNA]</scope>
    <source>
        <strain evidence="3 4">DSM 14045</strain>
    </source>
</reference>
<proteinExistence type="predicted"/>
<evidence type="ECO:0000313" key="4">
    <source>
        <dbReference type="Proteomes" id="UP000183918"/>
    </source>
</evidence>
<dbReference type="Pfam" id="PF03432">
    <property type="entry name" value="Relaxase"/>
    <property type="match status" value="1"/>
</dbReference>
<name>A0A1H3JZA8_9FIRM</name>
<keyword evidence="1" id="KW-0175">Coiled coil</keyword>
<feature type="coiled-coil region" evidence="1">
    <location>
        <begin position="420"/>
        <end position="472"/>
    </location>
</feature>
<keyword evidence="4" id="KW-1185">Reference proteome</keyword>
<dbReference type="AlphaFoldDB" id="A0A1H3JZA8"/>
<dbReference type="InterPro" id="IPR005094">
    <property type="entry name" value="Endonuclease_MobA/VirD2"/>
</dbReference>
<evidence type="ECO:0000256" key="1">
    <source>
        <dbReference type="SAM" id="Coils"/>
    </source>
</evidence>
<evidence type="ECO:0000313" key="3">
    <source>
        <dbReference type="EMBL" id="SDY45273.1"/>
    </source>
</evidence>
<dbReference type="RefSeq" id="WP_074717860.1">
    <property type="nucleotide sequence ID" value="NZ_FNPG01000018.1"/>
</dbReference>
<dbReference type="EMBL" id="FNPG01000018">
    <property type="protein sequence ID" value="SDY45273.1"/>
    <property type="molecule type" value="Genomic_DNA"/>
</dbReference>
<evidence type="ECO:0000259" key="2">
    <source>
        <dbReference type="Pfam" id="PF03432"/>
    </source>
</evidence>